<keyword evidence="1" id="KW-0472">Membrane</keyword>
<gene>
    <name evidence="2" type="ORF">LRP49_06845</name>
</gene>
<evidence type="ECO:0000256" key="1">
    <source>
        <dbReference type="SAM" id="Phobius"/>
    </source>
</evidence>
<dbReference type="RefSeq" id="WP_274141156.1">
    <property type="nucleotide sequence ID" value="NZ_JAJUBB010000003.1"/>
</dbReference>
<protein>
    <submittedName>
        <fullName evidence="2">Uncharacterized protein</fullName>
    </submittedName>
</protein>
<reference evidence="2" key="1">
    <citation type="submission" date="2021-12" db="EMBL/GenBank/DDBJ databases">
        <title>Enterovibrio ZSDZ35 sp. nov. and Enterovibrio ZSDZ42 sp. nov., isolated from coastal seawater in Qingdao.</title>
        <authorList>
            <person name="Zhang P."/>
        </authorList>
    </citation>
    <scope>NUCLEOTIDE SEQUENCE</scope>
    <source>
        <strain evidence="2">ZSDZ35</strain>
    </source>
</reference>
<dbReference type="EMBL" id="JAJUBB010000003">
    <property type="protein sequence ID" value="MDD1780918.1"/>
    <property type="molecule type" value="Genomic_DNA"/>
</dbReference>
<accession>A0ABT5QJT1</accession>
<comment type="caution">
    <text evidence="2">The sequence shown here is derived from an EMBL/GenBank/DDBJ whole genome shotgun (WGS) entry which is preliminary data.</text>
</comment>
<feature type="transmembrane region" description="Helical" evidence="1">
    <location>
        <begin position="36"/>
        <end position="57"/>
    </location>
</feature>
<proteinExistence type="predicted"/>
<sequence length="146" mass="16618">MILSKRKGYLFTVLFFALAIRLTIQCIETSSVLMGLGAYFLFGFGIVFLLGATRFMYKYSTEEGSLKADSTLYEMTILCAAFPPVTFYYWNVHRALMREMIEKNSRAPEQYRICKKEIEVAPTFVIVAYLNALATGKTNINASKED</sequence>
<dbReference type="Proteomes" id="UP001149821">
    <property type="component" value="Unassembled WGS sequence"/>
</dbReference>
<keyword evidence="1" id="KW-1133">Transmembrane helix</keyword>
<keyword evidence="1" id="KW-0812">Transmembrane</keyword>
<name>A0ABT5QJT1_9GAMM</name>
<organism evidence="2 3">
    <name type="scientific">Enterovibrio qingdaonensis</name>
    <dbReference type="NCBI Taxonomy" id="2899818"/>
    <lineage>
        <taxon>Bacteria</taxon>
        <taxon>Pseudomonadati</taxon>
        <taxon>Pseudomonadota</taxon>
        <taxon>Gammaproteobacteria</taxon>
        <taxon>Vibrionales</taxon>
        <taxon>Vibrionaceae</taxon>
        <taxon>Enterovibrio</taxon>
    </lineage>
</organism>
<keyword evidence="3" id="KW-1185">Reference proteome</keyword>
<evidence type="ECO:0000313" key="3">
    <source>
        <dbReference type="Proteomes" id="UP001149821"/>
    </source>
</evidence>
<evidence type="ECO:0000313" key="2">
    <source>
        <dbReference type="EMBL" id="MDD1780918.1"/>
    </source>
</evidence>